<evidence type="ECO:0000256" key="2">
    <source>
        <dbReference type="SAM" id="SignalP"/>
    </source>
</evidence>
<evidence type="ECO:0000256" key="1">
    <source>
        <dbReference type="SAM" id="MobiDB-lite"/>
    </source>
</evidence>
<dbReference type="Proteomes" id="UP001179952">
    <property type="component" value="Unassembled WGS sequence"/>
</dbReference>
<organism evidence="3 4">
    <name type="scientific">Acorus gramineus</name>
    <name type="common">Dwarf sweet flag</name>
    <dbReference type="NCBI Taxonomy" id="55184"/>
    <lineage>
        <taxon>Eukaryota</taxon>
        <taxon>Viridiplantae</taxon>
        <taxon>Streptophyta</taxon>
        <taxon>Embryophyta</taxon>
        <taxon>Tracheophyta</taxon>
        <taxon>Spermatophyta</taxon>
        <taxon>Magnoliopsida</taxon>
        <taxon>Liliopsida</taxon>
        <taxon>Acoraceae</taxon>
        <taxon>Acorus</taxon>
    </lineage>
</organism>
<evidence type="ECO:0000313" key="3">
    <source>
        <dbReference type="EMBL" id="KAK1263912.1"/>
    </source>
</evidence>
<evidence type="ECO:0000313" key="4">
    <source>
        <dbReference type="Proteomes" id="UP001179952"/>
    </source>
</evidence>
<proteinExistence type="predicted"/>
<feature type="region of interest" description="Disordered" evidence="1">
    <location>
        <begin position="94"/>
        <end position="128"/>
    </location>
</feature>
<name>A0AAV9AIL0_ACOGR</name>
<keyword evidence="2" id="KW-0732">Signal</keyword>
<gene>
    <name evidence="3" type="ORF">QJS04_geneDACA016260</name>
</gene>
<reference evidence="3" key="1">
    <citation type="journal article" date="2023" name="Nat. Commun.">
        <title>Diploid and tetraploid genomes of Acorus and the evolution of monocots.</title>
        <authorList>
            <person name="Ma L."/>
            <person name="Liu K.W."/>
            <person name="Li Z."/>
            <person name="Hsiao Y.Y."/>
            <person name="Qi Y."/>
            <person name="Fu T."/>
            <person name="Tang G.D."/>
            <person name="Zhang D."/>
            <person name="Sun W.H."/>
            <person name="Liu D.K."/>
            <person name="Li Y."/>
            <person name="Chen G.Z."/>
            <person name="Liu X.D."/>
            <person name="Liao X.Y."/>
            <person name="Jiang Y.T."/>
            <person name="Yu X."/>
            <person name="Hao Y."/>
            <person name="Huang J."/>
            <person name="Zhao X.W."/>
            <person name="Ke S."/>
            <person name="Chen Y.Y."/>
            <person name="Wu W.L."/>
            <person name="Hsu J.L."/>
            <person name="Lin Y.F."/>
            <person name="Huang M.D."/>
            <person name="Li C.Y."/>
            <person name="Huang L."/>
            <person name="Wang Z.W."/>
            <person name="Zhao X."/>
            <person name="Zhong W.Y."/>
            <person name="Peng D.H."/>
            <person name="Ahmad S."/>
            <person name="Lan S."/>
            <person name="Zhang J.S."/>
            <person name="Tsai W.C."/>
            <person name="Van de Peer Y."/>
            <person name="Liu Z.J."/>
        </authorList>
    </citation>
    <scope>NUCLEOTIDE SEQUENCE</scope>
    <source>
        <strain evidence="3">SCP</strain>
    </source>
</reference>
<feature type="compositionally biased region" description="Basic and acidic residues" evidence="1">
    <location>
        <begin position="112"/>
        <end position="128"/>
    </location>
</feature>
<protein>
    <submittedName>
        <fullName evidence="3">Uncharacterized protein</fullName>
    </submittedName>
</protein>
<accession>A0AAV9AIL0</accession>
<reference evidence="3" key="2">
    <citation type="submission" date="2023-06" db="EMBL/GenBank/DDBJ databases">
        <authorList>
            <person name="Ma L."/>
            <person name="Liu K.-W."/>
            <person name="Li Z."/>
            <person name="Hsiao Y.-Y."/>
            <person name="Qi Y."/>
            <person name="Fu T."/>
            <person name="Tang G."/>
            <person name="Zhang D."/>
            <person name="Sun W.-H."/>
            <person name="Liu D.-K."/>
            <person name="Li Y."/>
            <person name="Chen G.-Z."/>
            <person name="Liu X.-D."/>
            <person name="Liao X.-Y."/>
            <person name="Jiang Y.-T."/>
            <person name="Yu X."/>
            <person name="Hao Y."/>
            <person name="Huang J."/>
            <person name="Zhao X.-W."/>
            <person name="Ke S."/>
            <person name="Chen Y.-Y."/>
            <person name="Wu W.-L."/>
            <person name="Hsu J.-L."/>
            <person name="Lin Y.-F."/>
            <person name="Huang M.-D."/>
            <person name="Li C.-Y."/>
            <person name="Huang L."/>
            <person name="Wang Z.-W."/>
            <person name="Zhao X."/>
            <person name="Zhong W.-Y."/>
            <person name="Peng D.-H."/>
            <person name="Ahmad S."/>
            <person name="Lan S."/>
            <person name="Zhang J.-S."/>
            <person name="Tsai W.-C."/>
            <person name="Van De Peer Y."/>
            <person name="Liu Z.-J."/>
        </authorList>
    </citation>
    <scope>NUCLEOTIDE SEQUENCE</scope>
    <source>
        <strain evidence="3">SCP</strain>
        <tissue evidence="3">Leaves</tissue>
    </source>
</reference>
<sequence>MWPTVWLTWIGRFTTSFVTRIGWTNNRGGVGGSHRVKDFNEDAAVMAFRNGLPADNSVKELLIKRTPFDLRDLMGRAEKYAKVEEESKLLKQVVAASHSSPMAPTPAPATKRLAESRQRDRRGNKDKK</sequence>
<feature type="chain" id="PRO_5043989926" evidence="2">
    <location>
        <begin position="17"/>
        <end position="128"/>
    </location>
</feature>
<keyword evidence="4" id="KW-1185">Reference proteome</keyword>
<dbReference type="AlphaFoldDB" id="A0AAV9AIL0"/>
<dbReference type="EMBL" id="JAUJYN010000009">
    <property type="protein sequence ID" value="KAK1263912.1"/>
    <property type="molecule type" value="Genomic_DNA"/>
</dbReference>
<comment type="caution">
    <text evidence="3">The sequence shown here is derived from an EMBL/GenBank/DDBJ whole genome shotgun (WGS) entry which is preliminary data.</text>
</comment>
<feature type="signal peptide" evidence="2">
    <location>
        <begin position="1"/>
        <end position="16"/>
    </location>
</feature>